<evidence type="ECO:0000313" key="2">
    <source>
        <dbReference type="Proteomes" id="UP000494256"/>
    </source>
</evidence>
<accession>A0A8S1BAH6</accession>
<dbReference type="Proteomes" id="UP000494256">
    <property type="component" value="Unassembled WGS sequence"/>
</dbReference>
<dbReference type="EMBL" id="CADEBD010000494">
    <property type="protein sequence ID" value="CAB3256683.1"/>
    <property type="molecule type" value="Genomic_DNA"/>
</dbReference>
<dbReference type="AlphaFoldDB" id="A0A8S1BAH6"/>
<organism evidence="1 2">
    <name type="scientific">Arctia plantaginis</name>
    <name type="common">Wood tiger moth</name>
    <name type="synonym">Phalaena plantaginis</name>
    <dbReference type="NCBI Taxonomy" id="874455"/>
    <lineage>
        <taxon>Eukaryota</taxon>
        <taxon>Metazoa</taxon>
        <taxon>Ecdysozoa</taxon>
        <taxon>Arthropoda</taxon>
        <taxon>Hexapoda</taxon>
        <taxon>Insecta</taxon>
        <taxon>Pterygota</taxon>
        <taxon>Neoptera</taxon>
        <taxon>Endopterygota</taxon>
        <taxon>Lepidoptera</taxon>
        <taxon>Glossata</taxon>
        <taxon>Ditrysia</taxon>
        <taxon>Noctuoidea</taxon>
        <taxon>Erebidae</taxon>
        <taxon>Arctiinae</taxon>
        <taxon>Arctia</taxon>
    </lineage>
</organism>
<protein>
    <submittedName>
        <fullName evidence="1">Uncharacterized protein</fullName>
    </submittedName>
</protein>
<reference evidence="1 2" key="1">
    <citation type="submission" date="2020-04" db="EMBL/GenBank/DDBJ databases">
        <authorList>
            <person name="Wallbank WR R."/>
            <person name="Pardo Diaz C."/>
            <person name="Kozak K."/>
            <person name="Martin S."/>
            <person name="Jiggins C."/>
            <person name="Moest M."/>
            <person name="Warren A I."/>
            <person name="Byers J.R.P. K."/>
            <person name="Montejo-Kovacevich G."/>
            <person name="Yen C E."/>
        </authorList>
    </citation>
    <scope>NUCLEOTIDE SEQUENCE [LARGE SCALE GENOMIC DNA]</scope>
</reference>
<evidence type="ECO:0000313" key="1">
    <source>
        <dbReference type="EMBL" id="CAB3256683.1"/>
    </source>
</evidence>
<comment type="caution">
    <text evidence="1">The sequence shown here is derived from an EMBL/GenBank/DDBJ whole genome shotgun (WGS) entry which is preliminary data.</text>
</comment>
<proteinExistence type="predicted"/>
<name>A0A8S1BAH6_ARCPL</name>
<gene>
    <name evidence="1" type="ORF">APLA_LOCUS15703</name>
</gene>
<dbReference type="OrthoDB" id="5548359at2759"/>
<sequence length="117" mass="12459">MSCGVRGLTTPSSALSRYGAQCGAGISSLVTMRRNSGSGATGLWRDAAAGAGRCGLEVVAWNLRRRRCLTPSALAHEARRRPLARSPTTPHLAASPPTCKSLNLHLRRITIYHQPLA</sequence>